<dbReference type="Ensembl" id="ENSMMNT00015032096.1">
    <property type="protein sequence ID" value="ENSMMNP00015029202.1"/>
    <property type="gene ID" value="ENSMMNG00015021298.1"/>
</dbReference>
<name>A0A8C6CDE0_MONMO</name>
<evidence type="ECO:0000256" key="2">
    <source>
        <dbReference type="SAM" id="SignalP"/>
    </source>
</evidence>
<evidence type="ECO:0000313" key="3">
    <source>
        <dbReference type="Ensembl" id="ENSMMNP00015029202.1"/>
    </source>
</evidence>
<reference evidence="3" key="1">
    <citation type="submission" date="2025-08" db="UniProtKB">
        <authorList>
            <consortium name="Ensembl"/>
        </authorList>
    </citation>
    <scope>IDENTIFICATION</scope>
</reference>
<feature type="signal peptide" evidence="2">
    <location>
        <begin position="1"/>
        <end position="16"/>
    </location>
</feature>
<dbReference type="GeneTree" id="ENSGT01140000284837"/>
<evidence type="ECO:0000313" key="4">
    <source>
        <dbReference type="Proteomes" id="UP000694561"/>
    </source>
</evidence>
<dbReference type="Proteomes" id="UP000694561">
    <property type="component" value="Unplaced"/>
</dbReference>
<keyword evidence="2" id="KW-0732">Signal</keyword>
<keyword evidence="4" id="KW-1185">Reference proteome</keyword>
<feature type="compositionally biased region" description="Polar residues" evidence="1">
    <location>
        <begin position="37"/>
        <end position="47"/>
    </location>
</feature>
<dbReference type="AlphaFoldDB" id="A0A8C6CDE0"/>
<proteinExistence type="predicted"/>
<feature type="region of interest" description="Disordered" evidence="1">
    <location>
        <begin position="21"/>
        <end position="47"/>
    </location>
</feature>
<feature type="compositionally biased region" description="Polar residues" evidence="1">
    <location>
        <begin position="21"/>
        <end position="30"/>
    </location>
</feature>
<evidence type="ECO:0000256" key="1">
    <source>
        <dbReference type="SAM" id="MobiDB-lite"/>
    </source>
</evidence>
<evidence type="ECO:0008006" key="5">
    <source>
        <dbReference type="Google" id="ProtNLM"/>
    </source>
</evidence>
<organism evidence="3 4">
    <name type="scientific">Monodon monoceros</name>
    <name type="common">Narwhal</name>
    <name type="synonym">Ceratodon monodon</name>
    <dbReference type="NCBI Taxonomy" id="40151"/>
    <lineage>
        <taxon>Eukaryota</taxon>
        <taxon>Metazoa</taxon>
        <taxon>Chordata</taxon>
        <taxon>Craniata</taxon>
        <taxon>Vertebrata</taxon>
        <taxon>Euteleostomi</taxon>
        <taxon>Mammalia</taxon>
        <taxon>Eutheria</taxon>
        <taxon>Laurasiatheria</taxon>
        <taxon>Artiodactyla</taxon>
        <taxon>Whippomorpha</taxon>
        <taxon>Cetacea</taxon>
        <taxon>Odontoceti</taxon>
        <taxon>Monodontidae</taxon>
        <taxon>Monodon</taxon>
    </lineage>
</organism>
<sequence>IGVSVVLLGLLLTTAAFSTQVLPQPSSSPNWPRRSVLTPSRNGSRMS</sequence>
<accession>A0A8C6CDE0</accession>
<reference evidence="3" key="2">
    <citation type="submission" date="2025-09" db="UniProtKB">
        <authorList>
            <consortium name="Ensembl"/>
        </authorList>
    </citation>
    <scope>IDENTIFICATION</scope>
</reference>
<feature type="chain" id="PRO_5034300086" description="MHC class II antigen" evidence="2">
    <location>
        <begin position="17"/>
        <end position="47"/>
    </location>
</feature>
<protein>
    <recommendedName>
        <fullName evidence="5">MHC class II antigen</fullName>
    </recommendedName>
</protein>